<dbReference type="PANTHER" id="PTHR12558:SF13">
    <property type="entry name" value="CELL DIVISION CYCLE PROTEIN 27 HOMOLOG"/>
    <property type="match status" value="1"/>
</dbReference>
<feature type="compositionally biased region" description="Low complexity" evidence="1">
    <location>
        <begin position="585"/>
        <end position="609"/>
    </location>
</feature>
<reference evidence="3" key="1">
    <citation type="journal article" date="2020" name="mSystems">
        <title>Genome- and Community-Level Interaction Insights into Carbon Utilization and Element Cycling Functions of Hydrothermarchaeota in Hydrothermal Sediment.</title>
        <authorList>
            <person name="Zhou Z."/>
            <person name="Liu Y."/>
            <person name="Xu W."/>
            <person name="Pan J."/>
            <person name="Luo Z.H."/>
            <person name="Li M."/>
        </authorList>
    </citation>
    <scope>NUCLEOTIDE SEQUENCE [LARGE SCALE GENOMIC DNA]</scope>
    <source>
        <strain evidence="3">SpSt-508</strain>
    </source>
</reference>
<dbReference type="Pfam" id="PF13181">
    <property type="entry name" value="TPR_8"/>
    <property type="match status" value="1"/>
</dbReference>
<dbReference type="SMART" id="SM00028">
    <property type="entry name" value="TPR"/>
    <property type="match status" value="4"/>
</dbReference>
<proteinExistence type="predicted"/>
<keyword evidence="2" id="KW-0732">Signal</keyword>
<feature type="region of interest" description="Disordered" evidence="1">
    <location>
        <begin position="490"/>
        <end position="630"/>
    </location>
</feature>
<dbReference type="AlphaFoldDB" id="A0A7C4QRH7"/>
<comment type="caution">
    <text evidence="3">The sequence shown here is derived from an EMBL/GenBank/DDBJ whole genome shotgun (WGS) entry which is preliminary data.</text>
</comment>
<feature type="region of interest" description="Disordered" evidence="1">
    <location>
        <begin position="277"/>
        <end position="311"/>
    </location>
</feature>
<feature type="compositionally biased region" description="Low complexity" evidence="1">
    <location>
        <begin position="553"/>
        <end position="565"/>
    </location>
</feature>
<dbReference type="InterPro" id="IPR011990">
    <property type="entry name" value="TPR-like_helical_dom_sf"/>
</dbReference>
<dbReference type="InterPro" id="IPR019734">
    <property type="entry name" value="TPR_rpt"/>
</dbReference>
<feature type="compositionally biased region" description="Polar residues" evidence="1">
    <location>
        <begin position="501"/>
        <end position="531"/>
    </location>
</feature>
<name>A0A7C4QRH7_9PLAN</name>
<evidence type="ECO:0000313" key="3">
    <source>
        <dbReference type="EMBL" id="HGT39606.1"/>
    </source>
</evidence>
<dbReference type="SUPFAM" id="SSF48452">
    <property type="entry name" value="TPR-like"/>
    <property type="match status" value="1"/>
</dbReference>
<gene>
    <name evidence="3" type="ORF">ENS64_10140</name>
</gene>
<evidence type="ECO:0000256" key="1">
    <source>
        <dbReference type="SAM" id="MobiDB-lite"/>
    </source>
</evidence>
<accession>A0A7C4QRH7</accession>
<dbReference type="Pfam" id="PF13174">
    <property type="entry name" value="TPR_6"/>
    <property type="match status" value="2"/>
</dbReference>
<dbReference type="PANTHER" id="PTHR12558">
    <property type="entry name" value="CELL DIVISION CYCLE 16,23,27"/>
    <property type="match status" value="1"/>
</dbReference>
<feature type="signal peptide" evidence="2">
    <location>
        <begin position="1"/>
        <end position="23"/>
    </location>
</feature>
<feature type="region of interest" description="Disordered" evidence="1">
    <location>
        <begin position="30"/>
        <end position="70"/>
    </location>
</feature>
<evidence type="ECO:0000256" key="2">
    <source>
        <dbReference type="SAM" id="SignalP"/>
    </source>
</evidence>
<organism evidence="3">
    <name type="scientific">Schlesneria paludicola</name>
    <dbReference type="NCBI Taxonomy" id="360056"/>
    <lineage>
        <taxon>Bacteria</taxon>
        <taxon>Pseudomonadati</taxon>
        <taxon>Planctomycetota</taxon>
        <taxon>Planctomycetia</taxon>
        <taxon>Planctomycetales</taxon>
        <taxon>Planctomycetaceae</taxon>
        <taxon>Schlesneria</taxon>
    </lineage>
</organism>
<feature type="compositionally biased region" description="Polar residues" evidence="1">
    <location>
        <begin position="610"/>
        <end position="621"/>
    </location>
</feature>
<sequence length="630" mass="64858">MRATPLLLLFLGMLATTSGCTSARWNLAKAEDRKSSSTDDDTEVKYGNPWAKSSRKERADATSSPAGLPPELEAKLAAAKSKSVDVNELLRSAAAAEHRGDLQAARQAYQKVLEAQPRHAEAHHRLAVIADQQNDQRAADHHYTQALALDRKNADLLSDLGYSHLLRGNLDVSERYLKEALEVDNYHSAAIWHLGQVYLRQGKPDAALTMFRQVRTEREAQQIVAEAFPNRNPSAMDGPQGAARRWDEFLDEPRPAMTAGASTANPQTATVAQLAGSLSPSLPPMTSAAQGSASMVATDRSPPGAASIPPQSVGYGANPLIAGNVSAAPSHGDSFWQGALANTQATPDAAAPLGASATAAGSTAASRPPTPLIVPGMPPQGAAPFDPAGFPPMSSAPSTAGTIPAAGVTASGVAGSWPPGTDRNVAGMTADVARAAQLALGAGPGAMFPTARQAAPAGSILPMSGVVSPKNVASPSNDVRWAYGEVPAHGAGGNAVNNANWTENQPANTRSDPPPWNNQLAPSSPWNNWQSPAPPANNWMTPPEWAPGAATNSPTGAAPSSGSAMAPPPWPGGQPMPLTGAQKSAAPLNAPAPLNTAAPLPGGPVVAPPTFNNSGAPTTIPNWPYAPNQP</sequence>
<feature type="chain" id="PRO_5027966106" evidence="2">
    <location>
        <begin position="24"/>
        <end position="630"/>
    </location>
</feature>
<dbReference type="PROSITE" id="PS51257">
    <property type="entry name" value="PROKAR_LIPOPROTEIN"/>
    <property type="match status" value="1"/>
</dbReference>
<dbReference type="Gene3D" id="1.25.40.10">
    <property type="entry name" value="Tetratricopeptide repeat domain"/>
    <property type="match status" value="1"/>
</dbReference>
<dbReference type="EMBL" id="DSVQ01000012">
    <property type="protein sequence ID" value="HGT39606.1"/>
    <property type="molecule type" value="Genomic_DNA"/>
</dbReference>
<protein>
    <submittedName>
        <fullName evidence="3">Tetratricopeptide repeat protein</fullName>
    </submittedName>
</protein>